<evidence type="ECO:0000256" key="1">
    <source>
        <dbReference type="ARBA" id="ARBA00023015"/>
    </source>
</evidence>
<keyword evidence="2" id="KW-0238">DNA-binding</keyword>
<dbReference type="Pfam" id="PF14525">
    <property type="entry name" value="AraC_binding_2"/>
    <property type="match status" value="1"/>
</dbReference>
<evidence type="ECO:0000313" key="6">
    <source>
        <dbReference type="Proteomes" id="UP000012015"/>
    </source>
</evidence>
<dbReference type="GO" id="GO:0043565">
    <property type="term" value="F:sequence-specific DNA binding"/>
    <property type="evidence" value="ECO:0007669"/>
    <property type="project" value="InterPro"/>
</dbReference>
<dbReference type="STRING" id="1276920.ADIAG_01991"/>
<name>M7NJ27_9MICC</name>
<keyword evidence="6" id="KW-1185">Reference proteome</keyword>
<dbReference type="PATRIC" id="fig|1276920.7.peg.1993"/>
<dbReference type="SMART" id="SM00342">
    <property type="entry name" value="HTH_ARAC"/>
    <property type="match status" value="1"/>
</dbReference>
<dbReference type="PROSITE" id="PS00041">
    <property type="entry name" value="HTH_ARAC_FAMILY_1"/>
    <property type="match status" value="1"/>
</dbReference>
<evidence type="ECO:0000259" key="4">
    <source>
        <dbReference type="PROSITE" id="PS01124"/>
    </source>
</evidence>
<dbReference type="eggNOG" id="COG2207">
    <property type="taxonomic scope" value="Bacteria"/>
</dbReference>
<dbReference type="AlphaFoldDB" id="M7NJ27"/>
<dbReference type="InterPro" id="IPR050204">
    <property type="entry name" value="AraC_XylS_family_regulators"/>
</dbReference>
<accession>M7NJ27</accession>
<feature type="domain" description="HTH araC/xylS-type" evidence="4">
    <location>
        <begin position="234"/>
        <end position="335"/>
    </location>
</feature>
<dbReference type="PANTHER" id="PTHR46796:SF6">
    <property type="entry name" value="ARAC SUBFAMILY"/>
    <property type="match status" value="1"/>
</dbReference>
<dbReference type="PANTHER" id="PTHR46796">
    <property type="entry name" value="HTH-TYPE TRANSCRIPTIONAL ACTIVATOR RHAS-RELATED"/>
    <property type="match status" value="1"/>
</dbReference>
<dbReference type="SUPFAM" id="SSF46689">
    <property type="entry name" value="Homeodomain-like"/>
    <property type="match status" value="1"/>
</dbReference>
<sequence length="338" mass="36674">MLSQQHAIPSAIRVLDALPTLQTPDPIEAQERISQLFCPHTLRPLSSRGTVKLNLRSTGTGFGVHLLDYGTAVRISPGALETFFMVQVPLAGSAQLHSSGSVVESTPTVASIPPIDDDFSMTWQAGTPQLIVTAPRELLNNAASALYGAKLEAPLKLAKSMNIDTPEGQSFMRAVFEYHDVVNTQGAAQTPYARRLHEELVLARWLMAAKSNFSAALAQWEAPVEETRSSPLVMAFTDLLEIHSEEDLSVGDLAEALGVSIRTLQVALAKELGSTPSQMLREARLVHAHALLTDADPRTDSVTSIAERCGFGHLGRFAQSYRRHFGFPPSQTLRGSSR</sequence>
<evidence type="ECO:0000256" key="2">
    <source>
        <dbReference type="ARBA" id="ARBA00023125"/>
    </source>
</evidence>
<dbReference type="Gene3D" id="1.10.10.60">
    <property type="entry name" value="Homeodomain-like"/>
    <property type="match status" value="1"/>
</dbReference>
<comment type="caution">
    <text evidence="5">The sequence shown here is derived from an EMBL/GenBank/DDBJ whole genome shotgun (WGS) entry which is preliminary data.</text>
</comment>
<evidence type="ECO:0000313" key="5">
    <source>
        <dbReference type="EMBL" id="EMQ98563.1"/>
    </source>
</evidence>
<organism evidence="5 6">
    <name type="scientific">Paeniglutamicibacter gangotriensis Lz1y</name>
    <dbReference type="NCBI Taxonomy" id="1276920"/>
    <lineage>
        <taxon>Bacteria</taxon>
        <taxon>Bacillati</taxon>
        <taxon>Actinomycetota</taxon>
        <taxon>Actinomycetes</taxon>
        <taxon>Micrococcales</taxon>
        <taxon>Micrococcaceae</taxon>
        <taxon>Paeniglutamicibacter</taxon>
    </lineage>
</organism>
<dbReference type="InterPro" id="IPR035418">
    <property type="entry name" value="AraC-bd_2"/>
</dbReference>
<dbReference type="InterPro" id="IPR018060">
    <property type="entry name" value="HTH_AraC"/>
</dbReference>
<gene>
    <name evidence="5" type="primary">rhaS</name>
    <name evidence="5" type="ORF">ADIAG_01991</name>
</gene>
<protein>
    <submittedName>
        <fullName evidence="5">L-rhamnose operon regulatory protein rhaS</fullName>
    </submittedName>
</protein>
<dbReference type="RefSeq" id="WP_007271175.1">
    <property type="nucleotide sequence ID" value="NZ_AOCK01000005.1"/>
</dbReference>
<dbReference type="GO" id="GO:0003700">
    <property type="term" value="F:DNA-binding transcription factor activity"/>
    <property type="evidence" value="ECO:0007669"/>
    <property type="project" value="InterPro"/>
</dbReference>
<dbReference type="Proteomes" id="UP000012015">
    <property type="component" value="Unassembled WGS sequence"/>
</dbReference>
<dbReference type="InterPro" id="IPR018062">
    <property type="entry name" value="HTH_AraC-typ_CS"/>
</dbReference>
<reference evidence="5 6" key="1">
    <citation type="journal article" date="2013" name="Genome Announc.">
        <title>Draft Genome Sequence of Arthrobacter gangotriensis Strain Lz1yT, Isolated from a Penguin Rookery Soil Sample Collected in Antarctica, near the Indian Station Dakshin Gangotri.</title>
        <authorList>
            <person name="Shivaji S."/>
            <person name="Ara S."/>
            <person name="Bandi S."/>
            <person name="Singh A."/>
            <person name="Kumar Pinnaka A."/>
        </authorList>
    </citation>
    <scope>NUCLEOTIDE SEQUENCE [LARGE SCALE GENOMIC DNA]</scope>
    <source>
        <strain evidence="5 6">Lz1y</strain>
    </source>
</reference>
<dbReference type="Pfam" id="PF12833">
    <property type="entry name" value="HTH_18"/>
    <property type="match status" value="1"/>
</dbReference>
<evidence type="ECO:0000256" key="3">
    <source>
        <dbReference type="ARBA" id="ARBA00023163"/>
    </source>
</evidence>
<keyword evidence="1" id="KW-0805">Transcription regulation</keyword>
<keyword evidence="3" id="KW-0804">Transcription</keyword>
<dbReference type="EMBL" id="AOCK01000005">
    <property type="protein sequence ID" value="EMQ98563.1"/>
    <property type="molecule type" value="Genomic_DNA"/>
</dbReference>
<proteinExistence type="predicted"/>
<dbReference type="PROSITE" id="PS01124">
    <property type="entry name" value="HTH_ARAC_FAMILY_2"/>
    <property type="match status" value="1"/>
</dbReference>
<dbReference type="InterPro" id="IPR009057">
    <property type="entry name" value="Homeodomain-like_sf"/>
</dbReference>